<evidence type="ECO:0000256" key="2">
    <source>
        <dbReference type="ARBA" id="ARBA00022692"/>
    </source>
</evidence>
<evidence type="ECO:0000313" key="8">
    <source>
        <dbReference type="Proteomes" id="UP000186817"/>
    </source>
</evidence>
<gene>
    <name evidence="7" type="primary">NRT2.5</name>
    <name evidence="7" type="ORF">AK812_SmicGene4658</name>
</gene>
<evidence type="ECO:0000313" key="7">
    <source>
        <dbReference type="EMBL" id="OLQ11482.1"/>
    </source>
</evidence>
<dbReference type="EMBL" id="LSRX01000058">
    <property type="protein sequence ID" value="OLQ11482.1"/>
    <property type="molecule type" value="Genomic_DNA"/>
</dbReference>
<keyword evidence="4 6" id="KW-0472">Membrane</keyword>
<protein>
    <submittedName>
        <fullName evidence="7">High affinity nitrate transporter 2.5</fullName>
    </submittedName>
</protein>
<organism evidence="7 8">
    <name type="scientific">Symbiodinium microadriaticum</name>
    <name type="common">Dinoflagellate</name>
    <name type="synonym">Zooxanthella microadriatica</name>
    <dbReference type="NCBI Taxonomy" id="2951"/>
    <lineage>
        <taxon>Eukaryota</taxon>
        <taxon>Sar</taxon>
        <taxon>Alveolata</taxon>
        <taxon>Dinophyceae</taxon>
        <taxon>Suessiales</taxon>
        <taxon>Symbiodiniaceae</taxon>
        <taxon>Symbiodinium</taxon>
    </lineage>
</organism>
<evidence type="ECO:0000256" key="5">
    <source>
        <dbReference type="SAM" id="MobiDB-lite"/>
    </source>
</evidence>
<feature type="transmembrane region" description="Helical" evidence="6">
    <location>
        <begin position="372"/>
        <end position="390"/>
    </location>
</feature>
<feature type="transmembrane region" description="Helical" evidence="6">
    <location>
        <begin position="1524"/>
        <end position="1541"/>
    </location>
</feature>
<accession>A0A1Q9EVQ7</accession>
<feature type="transmembrane region" description="Helical" evidence="6">
    <location>
        <begin position="241"/>
        <end position="261"/>
    </location>
</feature>
<evidence type="ECO:0000256" key="3">
    <source>
        <dbReference type="ARBA" id="ARBA00022989"/>
    </source>
</evidence>
<comment type="caution">
    <text evidence="7">The sequence shown here is derived from an EMBL/GenBank/DDBJ whole genome shotgun (WGS) entry which is preliminary data.</text>
</comment>
<dbReference type="Proteomes" id="UP000186817">
    <property type="component" value="Unassembled WGS sequence"/>
</dbReference>
<dbReference type="OrthoDB" id="434240at2759"/>
<feature type="transmembrane region" description="Helical" evidence="6">
    <location>
        <begin position="149"/>
        <end position="168"/>
    </location>
</feature>
<feature type="transmembrane region" description="Helical" evidence="6">
    <location>
        <begin position="34"/>
        <end position="57"/>
    </location>
</feature>
<dbReference type="PANTHER" id="PTHR23515">
    <property type="entry name" value="HIGH-AFFINITY NITRATE TRANSPORTER 2.3"/>
    <property type="match status" value="1"/>
</dbReference>
<feature type="transmembrane region" description="Helical" evidence="6">
    <location>
        <begin position="439"/>
        <end position="458"/>
    </location>
</feature>
<evidence type="ECO:0000256" key="6">
    <source>
        <dbReference type="SAM" id="Phobius"/>
    </source>
</evidence>
<feature type="transmembrane region" description="Helical" evidence="6">
    <location>
        <begin position="273"/>
        <end position="296"/>
    </location>
</feature>
<feature type="region of interest" description="Disordered" evidence="5">
    <location>
        <begin position="539"/>
        <end position="570"/>
    </location>
</feature>
<dbReference type="GO" id="GO:0015112">
    <property type="term" value="F:nitrate transmembrane transporter activity"/>
    <property type="evidence" value="ECO:0007669"/>
    <property type="project" value="InterPro"/>
</dbReference>
<keyword evidence="3 6" id="KW-1133">Transmembrane helix</keyword>
<dbReference type="GO" id="GO:0016020">
    <property type="term" value="C:membrane"/>
    <property type="evidence" value="ECO:0007669"/>
    <property type="project" value="UniProtKB-SubCell"/>
</dbReference>
<evidence type="ECO:0000256" key="4">
    <source>
        <dbReference type="ARBA" id="ARBA00023136"/>
    </source>
</evidence>
<keyword evidence="2 6" id="KW-0812">Transmembrane</keyword>
<evidence type="ECO:0000256" key="1">
    <source>
        <dbReference type="ARBA" id="ARBA00004141"/>
    </source>
</evidence>
<keyword evidence="8" id="KW-1185">Reference proteome</keyword>
<dbReference type="InterPro" id="IPR044772">
    <property type="entry name" value="NO3_transporter"/>
</dbReference>
<dbReference type="InterPro" id="IPR036259">
    <property type="entry name" value="MFS_trans_sf"/>
</dbReference>
<dbReference type="Gene3D" id="1.20.1250.20">
    <property type="entry name" value="MFS general substrate transporter like domains"/>
    <property type="match status" value="1"/>
</dbReference>
<dbReference type="SUPFAM" id="SSF103473">
    <property type="entry name" value="MFS general substrate transporter"/>
    <property type="match status" value="1"/>
</dbReference>
<sequence length="1550" mass="167722">MADFKLQVDESNKATELPLLRICGTVQQNPHMRAFWGSVFSFFLAFLGWFALAPLGLEVATSINMCENQKFPPAEYPLRPAYLKYKSLKTGLEYCQYGKVKDGDTITDCAAVPADVMSSATATAEEKSPYAPSVLAKCVCTTGTECNGMIANAGVAAVASTIFVRIALGTLLERFGPVNVQASLLTFGAFWVAMAAAISAPWNYALIRFFIGCAGATFVTNQFWCSLMFAPNVIGTANATAAGWGNLGGGVTQIFMISVLFNPMTSSGMEADTAWRVAMIVPAVLFVITAACLKLLCWDTPTAKRFDVSVTGKTKKPSLWDYVEVCSDFRVLVMIMQWPSGRQVRFGVLSSEKGGPRWLDGWAGAKGLGSRWAPFMFPFWAAGWAGAKGLGSRWAPFMFPFWAAGSDGWAAARGWVFVGLLHVSFLGSWVGWVGRGQEAGLSLGSLHTSFLGGWVGWVGRGQRAGLPLSSLHVSFLGSWGGWVGRGQESRLMFPSFGVLGSLPLPFWAAGSDGWAAAKKLGSRRAPFFLGPGSDGSAAAKKLGYHDPSPAKQHKRLKQDPSAHPPGFSHFTLTDNGGQGDCAYLAIAIALADANKAKSKTPAVSQDFEPGGRLQAQLRLLACKELANNPSRYFAPGDDRASTVPSQTASAGVWADSVSLSALCQVVFPVSCSLTRSSVVHTLVVRLGLCRMPRRQFLSLLAPAALAWSVCKLDLPLAMSLLNGPKASGPVAEDEQRFAFVDDRTIVAQGDRPVEHLAQGRRGVQLGEALAWEVQDLDVDTAILTGLNNGLRYSGRSFGVFVLTVATEPPPPFRWGSASLDGWDGDEVSVLPLQVKRQKGDPCAPAAFTILLQQGADELQAALQGLRILGRVACAPVSFVKKEVLASTRVTALMCWGVWFEGYPQAEGLLPSLRELLERMPTVLGIFGKCCPGLGLIRTFMPLWLASAHWHGASASGGVMVLCIQEVSGRPFLARANAALLGFLAGSAKSNKKILAFLGWFALAPLGLEVATSINMCENQKFPPAQYPLRPAYLKYKSLKTGLEYCQYGKVKDGDTITDCAAVPADVMSSATATAEEKSPYAPSVLAKCVCTTGTECNGMIVIGFATQEGCDEWWKLAVDKLELVLGPARETAVWSPLQGSELQKAAHRQAGTSPGPDGWTGDELACIHLDIWACLASFFNRYDSVGVTPSSWKNLRQIHLPKDGKPKRETDRATPAANHRPIAVLSCFWRTWASARLKSESVQRWTRTWVPDEAYGGRRGVGTYNAVASLLDGIHNSAYLGTFDYSLAFDCVRPRLVERLWTHFGMPNGALNMVMSVWCGQRRYLQLFDAVCPTPALVSTSIPQGDPWSMLAMVCMLVAPLVDIKGSRPGAVVSLYVDDRSWITDTAASCLRVAQQWRDWSARLGLTENGDKDQFFQISRAGRRKLVDEGADPRKVTVAKWTLQRMKCLPVSFGVKPLIAGMSAVSKVARVSLDVRHRNFPSSKVRLAWKMRMTKVPVRRSQGCAAFLPVLLICFGIWVGHGIVYIIIAAVASTIFVRIAWAPSWSASVQ</sequence>
<feature type="transmembrane region" description="Helical" evidence="6">
    <location>
        <begin position="180"/>
        <end position="200"/>
    </location>
</feature>
<name>A0A1Q9EVQ7_SYMMI</name>
<reference evidence="7 8" key="1">
    <citation type="submission" date="2016-02" db="EMBL/GenBank/DDBJ databases">
        <title>Genome analysis of coral dinoflagellate symbionts highlights evolutionary adaptations to a symbiotic lifestyle.</title>
        <authorList>
            <person name="Aranda M."/>
            <person name="Li Y."/>
            <person name="Liew Y.J."/>
            <person name="Baumgarten S."/>
            <person name="Simakov O."/>
            <person name="Wilson M."/>
            <person name="Piel J."/>
            <person name="Ashoor H."/>
            <person name="Bougouffa S."/>
            <person name="Bajic V.B."/>
            <person name="Ryu T."/>
            <person name="Ravasi T."/>
            <person name="Bayer T."/>
            <person name="Micklem G."/>
            <person name="Kim H."/>
            <person name="Bhak J."/>
            <person name="Lajeunesse T.C."/>
            <person name="Voolstra C.R."/>
        </authorList>
    </citation>
    <scope>NUCLEOTIDE SEQUENCE [LARGE SCALE GENOMIC DNA]</scope>
    <source>
        <strain evidence="7 8">CCMP2467</strain>
    </source>
</reference>
<comment type="subcellular location">
    <subcellularLocation>
        <location evidence="1">Membrane</location>
        <topology evidence="1">Multi-pass membrane protein</topology>
    </subcellularLocation>
</comment>
<proteinExistence type="predicted"/>
<feature type="transmembrane region" description="Helical" evidence="6">
    <location>
        <begin position="410"/>
        <end position="432"/>
    </location>
</feature>